<dbReference type="InterPro" id="IPR025738">
    <property type="entry name" value="BatD"/>
</dbReference>
<dbReference type="RefSeq" id="WP_265790492.1">
    <property type="nucleotide sequence ID" value="NZ_BAABRS010000003.1"/>
</dbReference>
<feature type="signal peptide" evidence="2">
    <location>
        <begin position="1"/>
        <end position="27"/>
    </location>
</feature>
<comment type="caution">
    <text evidence="3">The sequence shown here is derived from an EMBL/GenBank/DDBJ whole genome shotgun (WGS) entry which is preliminary data.</text>
</comment>
<keyword evidence="2" id="KW-0732">Signal</keyword>
<keyword evidence="1" id="KW-0472">Membrane</keyword>
<dbReference type="PANTHER" id="PTHR40940">
    <property type="entry name" value="PROTEIN BATD-RELATED"/>
    <property type="match status" value="1"/>
</dbReference>
<accession>A0ABT3Q0S9</accession>
<proteinExistence type="predicted"/>
<evidence type="ECO:0000256" key="2">
    <source>
        <dbReference type="SAM" id="SignalP"/>
    </source>
</evidence>
<dbReference type="Proteomes" id="UP001207337">
    <property type="component" value="Unassembled WGS sequence"/>
</dbReference>
<keyword evidence="1" id="KW-1133">Transmembrane helix</keyword>
<evidence type="ECO:0000313" key="3">
    <source>
        <dbReference type="EMBL" id="MCW9713656.1"/>
    </source>
</evidence>
<keyword evidence="1" id="KW-0812">Transmembrane</keyword>
<evidence type="ECO:0000256" key="1">
    <source>
        <dbReference type="SAM" id="Phobius"/>
    </source>
</evidence>
<feature type="chain" id="PRO_5046271189" evidence="2">
    <location>
        <begin position="28"/>
        <end position="592"/>
    </location>
</feature>
<gene>
    <name evidence="3" type="ORF">LQ318_12160</name>
</gene>
<evidence type="ECO:0000313" key="4">
    <source>
        <dbReference type="Proteomes" id="UP001207337"/>
    </source>
</evidence>
<keyword evidence="4" id="KW-1185">Reference proteome</keyword>
<dbReference type="Pfam" id="PF13584">
    <property type="entry name" value="BatD"/>
    <property type="match status" value="2"/>
</dbReference>
<protein>
    <submittedName>
        <fullName evidence="3">BatD family protein</fullName>
    </submittedName>
</protein>
<dbReference type="PANTHER" id="PTHR40940:SF2">
    <property type="entry name" value="BATD"/>
    <property type="match status" value="1"/>
</dbReference>
<name>A0ABT3Q0S9_9BACT</name>
<reference evidence="3 4" key="1">
    <citation type="submission" date="2021-11" db="EMBL/GenBank/DDBJ databases">
        <title>Aliifidinibius sp. nov., a new bacterium isolated from saline soil.</title>
        <authorList>
            <person name="Galisteo C."/>
            <person name="De La Haba R."/>
            <person name="Sanchez-Porro C."/>
            <person name="Ventosa A."/>
        </authorList>
    </citation>
    <scope>NUCLEOTIDE SEQUENCE [LARGE SCALE GENOMIC DNA]</scope>
    <source>
        <strain evidence="3 4">KACC 190600</strain>
    </source>
</reference>
<sequence length="592" mass="65897">MKKIGNFCRILGSAAVLLTFLSLQVVAQSDVTVVATVSENTSYTGERIQLSIQISGDFSDISRPELPEFEGMRLLSNTPSTSRSYQYINGQSSTSYTYSYQLIAQQEGTFEIPSIPITIDGKQHSTNPISVEIINRNESARSSGDDRPEIFLRLEVSDQQPIQGQQVVADVVLYFRDGLEVNSYQPIPGWKAEGFWKEELENSERPQATSTILNGVRYRKARLLQFAVFPTKSGELEISPYEIVVSVRSSRSREDSFSSFFGGFGSNQRQVELETDPVALNVQPLPDIGEEIYFGAVGNFDISRSISTRNAIEGESIEITTRISGTGNIPLISKPEYTLPDGIEVYEPQENENINRRNGRISGTKTFTDVIIARSAGNYTIPEKEIAYYNPSQNSYATQTLPALNIAIERNPDRVAVDNNNQSLPVAPVTGLASWSVPTSQSLLSYWWFWAGIIIPIILLAVAYRQKSYIDKMQTDRAFARSKKASDKADQRLEDAITLSEEGNIKDAYNMLQKAIIGFISDRLNLPEAGLSNSDIIEALQKENIDKELVKNIRMLLDKCASISYAPSTSHEYLKSHVGLAQSTLDKLKKVL</sequence>
<dbReference type="EMBL" id="JAJNDC010000003">
    <property type="protein sequence ID" value="MCW9713656.1"/>
    <property type="molecule type" value="Genomic_DNA"/>
</dbReference>
<feature type="transmembrane region" description="Helical" evidence="1">
    <location>
        <begin position="446"/>
        <end position="464"/>
    </location>
</feature>
<organism evidence="3 4">
    <name type="scientific">Fodinibius salicampi</name>
    <dbReference type="NCBI Taxonomy" id="1920655"/>
    <lineage>
        <taxon>Bacteria</taxon>
        <taxon>Pseudomonadati</taxon>
        <taxon>Balneolota</taxon>
        <taxon>Balneolia</taxon>
        <taxon>Balneolales</taxon>
        <taxon>Balneolaceae</taxon>
        <taxon>Fodinibius</taxon>
    </lineage>
</organism>